<gene>
    <name evidence="3" type="ORF">NAF29_08830</name>
</gene>
<dbReference type="SUPFAM" id="SSF51004">
    <property type="entry name" value="C-terminal (heme d1) domain of cytochrome cd1-nitrite reductase"/>
    <property type="match status" value="1"/>
</dbReference>
<dbReference type="Pfam" id="PF10282">
    <property type="entry name" value="Lactonase"/>
    <property type="match status" value="1"/>
</dbReference>
<dbReference type="PROSITE" id="PS51257">
    <property type="entry name" value="PROKAR_LIPOPROTEIN"/>
    <property type="match status" value="1"/>
</dbReference>
<keyword evidence="2" id="KW-0313">Glucose metabolism</keyword>
<dbReference type="InterPro" id="IPR050282">
    <property type="entry name" value="Cycloisomerase_2"/>
</dbReference>
<dbReference type="Proteomes" id="UP001165393">
    <property type="component" value="Unassembled WGS sequence"/>
</dbReference>
<organism evidence="3 4">
    <name type="scientific">Echinimonas agarilytica</name>
    <dbReference type="NCBI Taxonomy" id="1215918"/>
    <lineage>
        <taxon>Bacteria</taxon>
        <taxon>Pseudomonadati</taxon>
        <taxon>Pseudomonadota</taxon>
        <taxon>Gammaproteobacteria</taxon>
        <taxon>Alteromonadales</taxon>
        <taxon>Echinimonadaceae</taxon>
        <taxon>Echinimonas</taxon>
    </lineage>
</organism>
<comment type="similarity">
    <text evidence="1">Belongs to the cycloisomerase 2 family.</text>
</comment>
<dbReference type="InterPro" id="IPR015943">
    <property type="entry name" value="WD40/YVTN_repeat-like_dom_sf"/>
</dbReference>
<reference evidence="3 4" key="1">
    <citation type="journal article" date="2013" name="Antonie Van Leeuwenhoek">
        <title>Echinimonas agarilytica gen. nov., sp. nov., a new gammaproteobacterium isolated from the sea urchin Strongylocentrotus intermedius.</title>
        <authorList>
            <person name="Nedashkovskaya O.I."/>
            <person name="Stenkova A.M."/>
            <person name="Zhukova N.V."/>
            <person name="Van Trappen S."/>
            <person name="Lee J.S."/>
            <person name="Kim S.B."/>
        </authorList>
    </citation>
    <scope>NUCLEOTIDE SEQUENCE [LARGE SCALE GENOMIC DNA]</scope>
    <source>
        <strain evidence="3 4">KMM 6351</strain>
    </source>
</reference>
<sequence length="407" mass="44455">MLLKNALNKGTVGKAITTWACATAALFTVGCETHPTASLNANQASVSNTEYFLVGSYTAPETPGVQLLSFDISAQQLQLEKAVTDTINPSYLNWQSESQMLYAIATTTTNEPRLEIHQWQAQQQAFELLHSVPVNGSGICHIGVNPEHQQVAVVNYNSGNSALFDLEGPTQTPVLRDEYQHSGSSLTSRQEAPHLHFAGWGNNNRYLYITDLGTDEILMFDTHKQALKPQHKVSTLAGDGPRHLAFHPSKPWVYSLNELSNSIAIFEQQNSDGTLIPSGRVEVISAANTTPKNTASAIRISPNGKYLYVAIRGENMLYGYSIQDSGELKKVTQLSTGGNHPRDFNFSTSGNYILVANQHSNRLNLIQRNKQTGVLTATTVEASVHKPSFIQSFDNSALLPVRGGSTQ</sequence>
<dbReference type="PANTHER" id="PTHR30344">
    <property type="entry name" value="6-PHOSPHOGLUCONOLACTONASE-RELATED"/>
    <property type="match status" value="1"/>
</dbReference>
<comment type="caution">
    <text evidence="3">The sequence shown here is derived from an EMBL/GenBank/DDBJ whole genome shotgun (WGS) entry which is preliminary data.</text>
</comment>
<dbReference type="GO" id="GO:0006006">
    <property type="term" value="P:glucose metabolic process"/>
    <property type="evidence" value="ECO:0007669"/>
    <property type="project" value="UniProtKB-KW"/>
</dbReference>
<dbReference type="InterPro" id="IPR019405">
    <property type="entry name" value="Lactonase_7-beta_prop"/>
</dbReference>
<protein>
    <submittedName>
        <fullName evidence="3">Lactonase family protein</fullName>
    </submittedName>
</protein>
<evidence type="ECO:0000313" key="3">
    <source>
        <dbReference type="EMBL" id="MCM2679767.1"/>
    </source>
</evidence>
<dbReference type="Gene3D" id="2.130.10.10">
    <property type="entry name" value="YVTN repeat-like/Quinoprotein amine dehydrogenase"/>
    <property type="match status" value="1"/>
</dbReference>
<dbReference type="EMBL" id="JAMQGP010000003">
    <property type="protein sequence ID" value="MCM2679767.1"/>
    <property type="molecule type" value="Genomic_DNA"/>
</dbReference>
<evidence type="ECO:0000256" key="1">
    <source>
        <dbReference type="ARBA" id="ARBA00005564"/>
    </source>
</evidence>
<dbReference type="AlphaFoldDB" id="A0AA41W6G9"/>
<dbReference type="RefSeq" id="WP_251261204.1">
    <property type="nucleotide sequence ID" value="NZ_JAMQGP010000003.1"/>
</dbReference>
<evidence type="ECO:0000313" key="4">
    <source>
        <dbReference type="Proteomes" id="UP001165393"/>
    </source>
</evidence>
<dbReference type="InterPro" id="IPR011048">
    <property type="entry name" value="Haem_d1_sf"/>
</dbReference>
<accession>A0AA41W6G9</accession>
<name>A0AA41W6G9_9GAMM</name>
<evidence type="ECO:0000256" key="2">
    <source>
        <dbReference type="ARBA" id="ARBA00022526"/>
    </source>
</evidence>
<dbReference type="GO" id="GO:0017057">
    <property type="term" value="F:6-phosphogluconolactonase activity"/>
    <property type="evidence" value="ECO:0007669"/>
    <property type="project" value="TreeGrafter"/>
</dbReference>
<proteinExistence type="inferred from homology"/>
<dbReference type="PANTHER" id="PTHR30344:SF1">
    <property type="entry name" value="6-PHOSPHOGLUCONOLACTONASE"/>
    <property type="match status" value="1"/>
</dbReference>
<keyword evidence="2" id="KW-0119">Carbohydrate metabolism</keyword>
<keyword evidence="4" id="KW-1185">Reference proteome</keyword>